<dbReference type="Proteomes" id="UP001595698">
    <property type="component" value="Unassembled WGS sequence"/>
</dbReference>
<evidence type="ECO:0000313" key="3">
    <source>
        <dbReference type="Proteomes" id="UP001595698"/>
    </source>
</evidence>
<evidence type="ECO:0000313" key="2">
    <source>
        <dbReference type="EMBL" id="MFC3983773.1"/>
    </source>
</evidence>
<proteinExistence type="predicted"/>
<feature type="domain" description="DUF397" evidence="1">
    <location>
        <begin position="3"/>
        <end position="55"/>
    </location>
</feature>
<organism evidence="2 3">
    <name type="scientific">Streptosporangium jomthongense</name>
    <dbReference type="NCBI Taxonomy" id="1193683"/>
    <lineage>
        <taxon>Bacteria</taxon>
        <taxon>Bacillati</taxon>
        <taxon>Actinomycetota</taxon>
        <taxon>Actinomycetes</taxon>
        <taxon>Streptosporangiales</taxon>
        <taxon>Streptosporangiaceae</taxon>
        <taxon>Streptosporangium</taxon>
    </lineage>
</organism>
<keyword evidence="3" id="KW-1185">Reference proteome</keyword>
<evidence type="ECO:0000259" key="1">
    <source>
        <dbReference type="Pfam" id="PF04149"/>
    </source>
</evidence>
<reference evidence="3" key="1">
    <citation type="journal article" date="2019" name="Int. J. Syst. Evol. Microbiol.">
        <title>The Global Catalogue of Microorganisms (GCM) 10K type strain sequencing project: providing services to taxonomists for standard genome sequencing and annotation.</title>
        <authorList>
            <consortium name="The Broad Institute Genomics Platform"/>
            <consortium name="The Broad Institute Genome Sequencing Center for Infectious Disease"/>
            <person name="Wu L."/>
            <person name="Ma J."/>
        </authorList>
    </citation>
    <scope>NUCLEOTIDE SEQUENCE [LARGE SCALE GENOMIC DNA]</scope>
    <source>
        <strain evidence="3">TBRC 7912</strain>
    </source>
</reference>
<dbReference type="Pfam" id="PF04149">
    <property type="entry name" value="DUF397"/>
    <property type="match status" value="1"/>
</dbReference>
<accession>A0ABV8F526</accession>
<sequence length="58" mass="6181">MNTWRKSSLSGSDGGDCVEVAHLNGLTAIRDSKNPTGPTLTLTPAQWRSFIGHLKADA</sequence>
<dbReference type="RefSeq" id="WP_352009716.1">
    <property type="nucleotide sequence ID" value="NZ_JBHSBC010000032.1"/>
</dbReference>
<protein>
    <submittedName>
        <fullName evidence="2">DUF397 domain-containing protein</fullName>
    </submittedName>
</protein>
<dbReference type="EMBL" id="JBHSBC010000032">
    <property type="protein sequence ID" value="MFC3983773.1"/>
    <property type="molecule type" value="Genomic_DNA"/>
</dbReference>
<dbReference type="InterPro" id="IPR007278">
    <property type="entry name" value="DUF397"/>
</dbReference>
<comment type="caution">
    <text evidence="2">The sequence shown here is derived from an EMBL/GenBank/DDBJ whole genome shotgun (WGS) entry which is preliminary data.</text>
</comment>
<gene>
    <name evidence="2" type="ORF">ACFOYY_26830</name>
</gene>
<name>A0ABV8F526_9ACTN</name>